<evidence type="ECO:0000313" key="3">
    <source>
        <dbReference type="EMBL" id="PSS13364.1"/>
    </source>
</evidence>
<dbReference type="AlphaFoldDB" id="A0A2T3AXF2"/>
<dbReference type="InterPro" id="IPR036404">
    <property type="entry name" value="Jacalin-like_lectin_dom_sf"/>
</dbReference>
<keyword evidence="2" id="KW-0472">Membrane</keyword>
<protein>
    <submittedName>
        <fullName evidence="3">Uncharacterized protein</fullName>
    </submittedName>
</protein>
<dbReference type="Proteomes" id="UP000241818">
    <property type="component" value="Unassembled WGS sequence"/>
</dbReference>
<sequence>MLVSTIKNPDRVLHGDLMTSPSSQAGRHGMSCLASEHDPEGCRELKQMRVSFGDDIAGSQFQALIPSFIIISDRRLISGLSFIFDDGRSVDAGYVVAGHKDFATRHHSESIWVICSPAGFETITLGEYPQEIVDRHSESRIAMARLPCQGLKGIVLGLNAMQIVRIYFDRNEQDSLDNILWTLPYPVSAPSLCNDDVRALCELQRASFTPASTVCIEPAKGQLIAIKVHSPLGPGAGISGIQFVYGSGLTTGCGTADDTATLAFFLDEAEQLTQVTVYKIGSFVHHLKFSTSHKRASGLLPQLTVPNTEIECVEYTSTDNQSITGFCCCFIEATKQLHCFGAIGEAIAISSKSTSLPPVDIPDDIISNHGIHRSHLLLPKKYRSVRASVNPTDSKYRNRGQVTGLIFRLSNDTRHPDLLGQWTGFGEICYLEEDEQILDLEVTRRKPRCRVPRPWFLQIQGITIVTNLRRITWDFQRSYIFAATTFKWICLYFVIKDRLNHQKSRVRAHYH</sequence>
<dbReference type="InParanoid" id="A0A2T3AXF2"/>
<feature type="transmembrane region" description="Helical" evidence="2">
    <location>
        <begin position="478"/>
        <end position="495"/>
    </location>
</feature>
<organism evidence="3 4">
    <name type="scientific">Amorphotheca resinae ATCC 22711</name>
    <dbReference type="NCBI Taxonomy" id="857342"/>
    <lineage>
        <taxon>Eukaryota</taxon>
        <taxon>Fungi</taxon>
        <taxon>Dikarya</taxon>
        <taxon>Ascomycota</taxon>
        <taxon>Pezizomycotina</taxon>
        <taxon>Leotiomycetes</taxon>
        <taxon>Helotiales</taxon>
        <taxon>Amorphothecaceae</taxon>
        <taxon>Amorphotheca</taxon>
    </lineage>
</organism>
<gene>
    <name evidence="3" type="ORF">M430DRAFT_278408</name>
</gene>
<evidence type="ECO:0000256" key="1">
    <source>
        <dbReference type="SAM" id="MobiDB-lite"/>
    </source>
</evidence>
<dbReference type="SUPFAM" id="SSF51101">
    <property type="entry name" value="Mannose-binding lectins"/>
    <property type="match status" value="1"/>
</dbReference>
<name>A0A2T3AXF2_AMORE</name>
<dbReference type="Gene3D" id="2.100.10.30">
    <property type="entry name" value="Jacalin-like lectin domain"/>
    <property type="match status" value="1"/>
</dbReference>
<keyword evidence="4" id="KW-1185">Reference proteome</keyword>
<dbReference type="EMBL" id="KZ679014">
    <property type="protein sequence ID" value="PSS13364.1"/>
    <property type="molecule type" value="Genomic_DNA"/>
</dbReference>
<dbReference type="GeneID" id="36573821"/>
<evidence type="ECO:0000256" key="2">
    <source>
        <dbReference type="SAM" id="Phobius"/>
    </source>
</evidence>
<keyword evidence="2" id="KW-0812">Transmembrane</keyword>
<evidence type="ECO:0000313" key="4">
    <source>
        <dbReference type="Proteomes" id="UP000241818"/>
    </source>
</evidence>
<dbReference type="OrthoDB" id="5273847at2759"/>
<keyword evidence="2" id="KW-1133">Transmembrane helix</keyword>
<proteinExistence type="predicted"/>
<reference evidence="3 4" key="1">
    <citation type="journal article" date="2018" name="New Phytol.">
        <title>Comparative genomics and transcriptomics depict ericoid mycorrhizal fungi as versatile saprotrophs and plant mutualists.</title>
        <authorList>
            <person name="Martino E."/>
            <person name="Morin E."/>
            <person name="Grelet G.A."/>
            <person name="Kuo A."/>
            <person name="Kohler A."/>
            <person name="Daghino S."/>
            <person name="Barry K.W."/>
            <person name="Cichocki N."/>
            <person name="Clum A."/>
            <person name="Dockter R.B."/>
            <person name="Hainaut M."/>
            <person name="Kuo R.C."/>
            <person name="LaButti K."/>
            <person name="Lindahl B.D."/>
            <person name="Lindquist E.A."/>
            <person name="Lipzen A."/>
            <person name="Khouja H.R."/>
            <person name="Magnuson J."/>
            <person name="Murat C."/>
            <person name="Ohm R.A."/>
            <person name="Singer S.W."/>
            <person name="Spatafora J.W."/>
            <person name="Wang M."/>
            <person name="Veneault-Fourrey C."/>
            <person name="Henrissat B."/>
            <person name="Grigoriev I.V."/>
            <person name="Martin F.M."/>
            <person name="Perotto S."/>
        </authorList>
    </citation>
    <scope>NUCLEOTIDE SEQUENCE [LARGE SCALE GENOMIC DNA]</scope>
    <source>
        <strain evidence="3 4">ATCC 22711</strain>
    </source>
</reference>
<accession>A0A2T3AXF2</accession>
<feature type="region of interest" description="Disordered" evidence="1">
    <location>
        <begin position="14"/>
        <end position="35"/>
    </location>
</feature>
<dbReference type="RefSeq" id="XP_024719355.1">
    <property type="nucleotide sequence ID" value="XM_024865740.1"/>
</dbReference>